<evidence type="ECO:0000313" key="2">
    <source>
        <dbReference type="EnsemblPlants" id="PAC:32971439.CDS.1"/>
    </source>
</evidence>
<proteinExistence type="predicted"/>
<gene>
    <name evidence="1" type="ORF">PHYPA_001523</name>
</gene>
<dbReference type="Gramene" id="Pp3c1_33010V3.4">
    <property type="protein sequence ID" value="PAC:32971440.CDS.1"/>
    <property type="gene ID" value="Pp3c1_33010"/>
</dbReference>
<dbReference type="Gramene" id="Pp3c1_33010V3.1">
    <property type="protein sequence ID" value="PAC:32971439.CDS.1"/>
    <property type="gene ID" value="Pp3c1_33010"/>
</dbReference>
<protein>
    <submittedName>
        <fullName evidence="1 2">Uncharacterized protein</fullName>
    </submittedName>
</protein>
<evidence type="ECO:0000313" key="1">
    <source>
        <dbReference type="EMBL" id="PNR63098.1"/>
    </source>
</evidence>
<dbReference type="PaxDb" id="3218-PP1S355_34V6.1"/>
<reference evidence="2" key="3">
    <citation type="submission" date="2020-12" db="UniProtKB">
        <authorList>
            <consortium name="EnsemblPlants"/>
        </authorList>
    </citation>
    <scope>IDENTIFICATION</scope>
</reference>
<dbReference type="Proteomes" id="UP000006727">
    <property type="component" value="Chromosome 1"/>
</dbReference>
<evidence type="ECO:0000313" key="3">
    <source>
        <dbReference type="Proteomes" id="UP000006727"/>
    </source>
</evidence>
<sequence>MLGTHGIASRTLTCCLFRETPIAMSWLRGLIQTRLFFMVTLCRWSLNGSDCVKDIMV</sequence>
<keyword evidence="3" id="KW-1185">Reference proteome</keyword>
<reference evidence="1 3" key="2">
    <citation type="journal article" date="2018" name="Plant J.">
        <title>The Physcomitrella patens chromosome-scale assembly reveals moss genome structure and evolution.</title>
        <authorList>
            <person name="Lang D."/>
            <person name="Ullrich K.K."/>
            <person name="Murat F."/>
            <person name="Fuchs J."/>
            <person name="Jenkins J."/>
            <person name="Haas F.B."/>
            <person name="Piednoel M."/>
            <person name="Gundlach H."/>
            <person name="Van Bel M."/>
            <person name="Meyberg R."/>
            <person name="Vives C."/>
            <person name="Morata J."/>
            <person name="Symeonidi A."/>
            <person name="Hiss M."/>
            <person name="Muchero W."/>
            <person name="Kamisugi Y."/>
            <person name="Saleh O."/>
            <person name="Blanc G."/>
            <person name="Decker E.L."/>
            <person name="van Gessel N."/>
            <person name="Grimwood J."/>
            <person name="Hayes R.D."/>
            <person name="Graham S.W."/>
            <person name="Gunter L.E."/>
            <person name="McDaniel S.F."/>
            <person name="Hoernstein S.N.W."/>
            <person name="Larsson A."/>
            <person name="Li F.W."/>
            <person name="Perroud P.F."/>
            <person name="Phillips J."/>
            <person name="Ranjan P."/>
            <person name="Rokshar D.S."/>
            <person name="Rothfels C.J."/>
            <person name="Schneider L."/>
            <person name="Shu S."/>
            <person name="Stevenson D.W."/>
            <person name="Thummler F."/>
            <person name="Tillich M."/>
            <person name="Villarreal Aguilar J.C."/>
            <person name="Widiez T."/>
            <person name="Wong G.K."/>
            <person name="Wymore A."/>
            <person name="Zhang Y."/>
            <person name="Zimmer A.D."/>
            <person name="Quatrano R.S."/>
            <person name="Mayer K.F.X."/>
            <person name="Goodstein D."/>
            <person name="Casacuberta J.M."/>
            <person name="Vandepoele K."/>
            <person name="Reski R."/>
            <person name="Cuming A.C."/>
            <person name="Tuskan G.A."/>
            <person name="Maumus F."/>
            <person name="Salse J."/>
            <person name="Schmutz J."/>
            <person name="Rensing S.A."/>
        </authorList>
    </citation>
    <scope>NUCLEOTIDE SEQUENCE [LARGE SCALE GENOMIC DNA]</scope>
    <source>
        <strain evidence="2 3">cv. Gransden 2004</strain>
    </source>
</reference>
<accession>A0A2K1LAP9</accession>
<dbReference type="EMBL" id="ABEU02000001">
    <property type="protein sequence ID" value="PNR63098.1"/>
    <property type="molecule type" value="Genomic_DNA"/>
</dbReference>
<name>A0A2K1LAP9_PHYPA</name>
<dbReference type="EnsemblPlants" id="Pp3c1_33010V3.4">
    <property type="protein sequence ID" value="PAC:32971440.CDS.1"/>
    <property type="gene ID" value="Pp3c1_33010"/>
</dbReference>
<dbReference type="AlphaFoldDB" id="A0A2K1LAP9"/>
<organism evidence="1">
    <name type="scientific">Physcomitrium patens</name>
    <name type="common">Spreading-leaved earth moss</name>
    <name type="synonym">Physcomitrella patens</name>
    <dbReference type="NCBI Taxonomy" id="3218"/>
    <lineage>
        <taxon>Eukaryota</taxon>
        <taxon>Viridiplantae</taxon>
        <taxon>Streptophyta</taxon>
        <taxon>Embryophyta</taxon>
        <taxon>Bryophyta</taxon>
        <taxon>Bryophytina</taxon>
        <taxon>Bryopsida</taxon>
        <taxon>Funariidae</taxon>
        <taxon>Funariales</taxon>
        <taxon>Funariaceae</taxon>
        <taxon>Physcomitrium</taxon>
    </lineage>
</organism>
<reference evidence="1 3" key="1">
    <citation type="journal article" date="2008" name="Science">
        <title>The Physcomitrella genome reveals evolutionary insights into the conquest of land by plants.</title>
        <authorList>
            <person name="Rensing S."/>
            <person name="Lang D."/>
            <person name="Zimmer A."/>
            <person name="Terry A."/>
            <person name="Salamov A."/>
            <person name="Shapiro H."/>
            <person name="Nishiyama T."/>
            <person name="Perroud P.-F."/>
            <person name="Lindquist E."/>
            <person name="Kamisugi Y."/>
            <person name="Tanahashi T."/>
            <person name="Sakakibara K."/>
            <person name="Fujita T."/>
            <person name="Oishi K."/>
            <person name="Shin-I T."/>
            <person name="Kuroki Y."/>
            <person name="Toyoda A."/>
            <person name="Suzuki Y."/>
            <person name="Hashimoto A."/>
            <person name="Yamaguchi K."/>
            <person name="Sugano A."/>
            <person name="Kohara Y."/>
            <person name="Fujiyama A."/>
            <person name="Anterola A."/>
            <person name="Aoki S."/>
            <person name="Ashton N."/>
            <person name="Barbazuk W.B."/>
            <person name="Barker E."/>
            <person name="Bennetzen J."/>
            <person name="Bezanilla M."/>
            <person name="Blankenship R."/>
            <person name="Cho S.H."/>
            <person name="Dutcher S."/>
            <person name="Estelle M."/>
            <person name="Fawcett J.A."/>
            <person name="Gundlach H."/>
            <person name="Hanada K."/>
            <person name="Heyl A."/>
            <person name="Hicks K.A."/>
            <person name="Hugh J."/>
            <person name="Lohr M."/>
            <person name="Mayer K."/>
            <person name="Melkozernov A."/>
            <person name="Murata T."/>
            <person name="Nelson D."/>
            <person name="Pils B."/>
            <person name="Prigge M."/>
            <person name="Reiss B."/>
            <person name="Renner T."/>
            <person name="Rombauts S."/>
            <person name="Rushton P."/>
            <person name="Sanderfoot A."/>
            <person name="Schween G."/>
            <person name="Shiu S.-H."/>
            <person name="Stueber K."/>
            <person name="Theodoulou F.L."/>
            <person name="Tu H."/>
            <person name="Van de Peer Y."/>
            <person name="Verrier P.J."/>
            <person name="Waters E."/>
            <person name="Wood A."/>
            <person name="Yang L."/>
            <person name="Cove D."/>
            <person name="Cuming A."/>
            <person name="Hasebe M."/>
            <person name="Lucas S."/>
            <person name="Mishler D.B."/>
            <person name="Reski R."/>
            <person name="Grigoriev I."/>
            <person name="Quatrano R.S."/>
            <person name="Boore J.L."/>
        </authorList>
    </citation>
    <scope>NUCLEOTIDE SEQUENCE [LARGE SCALE GENOMIC DNA]</scope>
    <source>
        <strain evidence="2 3">cv. Gransden 2004</strain>
    </source>
</reference>
<dbReference type="EnsemblPlants" id="Pp3c1_33010V3.1">
    <property type="protein sequence ID" value="PAC:32971439.CDS.1"/>
    <property type="gene ID" value="Pp3c1_33010"/>
</dbReference>